<comment type="caution">
    <text evidence="2">The sequence shown here is derived from an EMBL/GenBank/DDBJ whole genome shotgun (WGS) entry which is preliminary data.</text>
</comment>
<name>A0A2N9Y4N0_9NEIS</name>
<feature type="signal peptide" evidence="1">
    <location>
        <begin position="1"/>
        <end position="19"/>
    </location>
</feature>
<gene>
    <name evidence="2" type="ORF">BHC47_11335</name>
</gene>
<keyword evidence="1" id="KW-0732">Signal</keyword>
<proteinExistence type="predicted"/>
<evidence type="ECO:0000313" key="2">
    <source>
        <dbReference type="EMBL" id="PIT62957.1"/>
    </source>
</evidence>
<protein>
    <recommendedName>
        <fullName evidence="4">DUF3828 domain-containing protein</fullName>
    </recommendedName>
</protein>
<accession>A0A2N9Y4N0</accession>
<dbReference type="RefSeq" id="WP_100115567.1">
    <property type="nucleotide sequence ID" value="NZ_MEIV01000040.1"/>
</dbReference>
<dbReference type="Proteomes" id="UP000231094">
    <property type="component" value="Unassembled WGS sequence"/>
</dbReference>
<organism evidence="2 3">
    <name type="scientific">Snodgrassella alvi</name>
    <dbReference type="NCBI Taxonomy" id="1196083"/>
    <lineage>
        <taxon>Bacteria</taxon>
        <taxon>Pseudomonadati</taxon>
        <taxon>Pseudomonadota</taxon>
        <taxon>Betaproteobacteria</taxon>
        <taxon>Neisseriales</taxon>
        <taxon>Neisseriaceae</taxon>
        <taxon>Snodgrassella</taxon>
    </lineage>
</organism>
<reference evidence="2 3" key="1">
    <citation type="journal article" date="2017" name="MBio">
        <title>Type VI secretion-mediated competition in the bee gut microbiome.</title>
        <authorList>
            <person name="Steele M.I."/>
            <person name="Kwong W.K."/>
            <person name="Powell J.E."/>
            <person name="Whiteley M."/>
            <person name="Moran N.A."/>
        </authorList>
    </citation>
    <scope>NUCLEOTIDE SEQUENCE [LARGE SCALE GENOMIC DNA]</scope>
    <source>
        <strain evidence="2 3">PEB0171</strain>
    </source>
</reference>
<feature type="chain" id="PRO_5014906159" description="DUF3828 domain-containing protein" evidence="1">
    <location>
        <begin position="20"/>
        <end position="166"/>
    </location>
</feature>
<evidence type="ECO:0000256" key="1">
    <source>
        <dbReference type="SAM" id="SignalP"/>
    </source>
</evidence>
<evidence type="ECO:0008006" key="4">
    <source>
        <dbReference type="Google" id="ProtNLM"/>
    </source>
</evidence>
<dbReference type="AlphaFoldDB" id="A0A2N9Y4N0"/>
<sequence>MKKLLFAVFGLCISSCVFAESPQMQYIKRMYKESVKLESVPLDRRKTNYDYDYYLKYFDSNIRKIYERDSGYKNSTETARICIYYNVLWQGKDLDPKAKLTFIQPSADQVKVTIGATKGLENRSVTYQVKCQKDGNCKITEIFEGEKPFTDEMSRCLNRLLRIEIT</sequence>
<evidence type="ECO:0000313" key="3">
    <source>
        <dbReference type="Proteomes" id="UP000231094"/>
    </source>
</evidence>
<dbReference type="EMBL" id="MEIV01000040">
    <property type="protein sequence ID" value="PIT62957.1"/>
    <property type="molecule type" value="Genomic_DNA"/>
</dbReference>